<dbReference type="PANTHER" id="PTHR44688">
    <property type="entry name" value="DNA-BINDING TRANSCRIPTIONAL ACTIVATOR DEVR_DOSR"/>
    <property type="match status" value="1"/>
</dbReference>
<dbReference type="GO" id="GO:0000160">
    <property type="term" value="P:phosphorelay signal transduction system"/>
    <property type="evidence" value="ECO:0007669"/>
    <property type="project" value="InterPro"/>
</dbReference>
<keyword evidence="8" id="KW-1185">Reference proteome</keyword>
<evidence type="ECO:0000259" key="5">
    <source>
        <dbReference type="PROSITE" id="PS50043"/>
    </source>
</evidence>
<gene>
    <name evidence="7" type="ORF">FAZ21_11330</name>
</gene>
<dbReference type="InterPro" id="IPR001789">
    <property type="entry name" value="Sig_transdc_resp-reg_receiver"/>
</dbReference>
<evidence type="ECO:0000256" key="4">
    <source>
        <dbReference type="PROSITE-ProRule" id="PRU00169"/>
    </source>
</evidence>
<dbReference type="SUPFAM" id="SSF52172">
    <property type="entry name" value="CheY-like"/>
    <property type="match status" value="1"/>
</dbReference>
<dbReference type="PROSITE" id="PS50110">
    <property type="entry name" value="RESPONSE_REGULATORY"/>
    <property type="match status" value="1"/>
</dbReference>
<evidence type="ECO:0000313" key="7">
    <source>
        <dbReference type="EMBL" id="TJZ73202.1"/>
    </source>
</evidence>
<feature type="domain" description="Response regulatory" evidence="6">
    <location>
        <begin position="6"/>
        <end position="120"/>
    </location>
</feature>
<feature type="domain" description="HTH luxR-type" evidence="5">
    <location>
        <begin position="133"/>
        <end position="198"/>
    </location>
</feature>
<dbReference type="InterPro" id="IPR016032">
    <property type="entry name" value="Sig_transdc_resp-reg_C-effctor"/>
</dbReference>
<keyword evidence="2" id="KW-0238">DNA-binding</keyword>
<protein>
    <submittedName>
        <fullName evidence="7">Response regulator transcription factor</fullName>
    </submittedName>
</protein>
<comment type="caution">
    <text evidence="7">The sequence shown here is derived from an EMBL/GenBank/DDBJ whole genome shotgun (WGS) entry which is preliminary data.</text>
</comment>
<evidence type="ECO:0000256" key="2">
    <source>
        <dbReference type="ARBA" id="ARBA00023125"/>
    </source>
</evidence>
<keyword evidence="4" id="KW-0597">Phosphoprotein</keyword>
<dbReference type="EMBL" id="SUMF01000011">
    <property type="protein sequence ID" value="TJZ73202.1"/>
    <property type="molecule type" value="Genomic_DNA"/>
</dbReference>
<dbReference type="SMART" id="SM00421">
    <property type="entry name" value="HTH_LUXR"/>
    <property type="match status" value="1"/>
</dbReference>
<dbReference type="RefSeq" id="WP_136773560.1">
    <property type="nucleotide sequence ID" value="NZ_CP156074.1"/>
</dbReference>
<dbReference type="Proteomes" id="UP000310016">
    <property type="component" value="Unassembled WGS sequence"/>
</dbReference>
<dbReference type="InterPro" id="IPR036388">
    <property type="entry name" value="WH-like_DNA-bd_sf"/>
</dbReference>
<evidence type="ECO:0000259" key="6">
    <source>
        <dbReference type="PROSITE" id="PS50110"/>
    </source>
</evidence>
<dbReference type="GO" id="GO:0003677">
    <property type="term" value="F:DNA binding"/>
    <property type="evidence" value="ECO:0007669"/>
    <property type="project" value="UniProtKB-KW"/>
</dbReference>
<dbReference type="PRINTS" id="PR00038">
    <property type="entry name" value="HTHLUXR"/>
</dbReference>
<keyword evidence="1" id="KW-0805">Transcription regulation</keyword>
<dbReference type="Gene3D" id="3.40.50.2300">
    <property type="match status" value="1"/>
</dbReference>
<dbReference type="GO" id="GO:0006355">
    <property type="term" value="P:regulation of DNA-templated transcription"/>
    <property type="evidence" value="ECO:0007669"/>
    <property type="project" value="InterPro"/>
</dbReference>
<dbReference type="Pfam" id="PF00072">
    <property type="entry name" value="Response_reg"/>
    <property type="match status" value="1"/>
</dbReference>
<dbReference type="Pfam" id="PF00196">
    <property type="entry name" value="GerE"/>
    <property type="match status" value="1"/>
</dbReference>
<accession>A0A4U0PZT5</accession>
<dbReference type="OrthoDB" id="9816469at2"/>
<dbReference type="InterPro" id="IPR000792">
    <property type="entry name" value="Tscrpt_reg_LuxR_C"/>
</dbReference>
<feature type="modified residue" description="4-aspartylphosphate" evidence="4">
    <location>
        <position position="55"/>
    </location>
</feature>
<evidence type="ECO:0000313" key="8">
    <source>
        <dbReference type="Proteomes" id="UP000310016"/>
    </source>
</evidence>
<dbReference type="SUPFAM" id="SSF46894">
    <property type="entry name" value="C-terminal effector domain of the bipartite response regulators"/>
    <property type="match status" value="1"/>
</dbReference>
<name>A0A4U0PZT5_9NEIS</name>
<organism evidence="7 8">
    <name type="scientific">Chitiniphilus eburneus</name>
    <dbReference type="NCBI Taxonomy" id="2571148"/>
    <lineage>
        <taxon>Bacteria</taxon>
        <taxon>Pseudomonadati</taxon>
        <taxon>Pseudomonadota</taxon>
        <taxon>Betaproteobacteria</taxon>
        <taxon>Neisseriales</taxon>
        <taxon>Chitinibacteraceae</taxon>
        <taxon>Chitiniphilus</taxon>
    </lineage>
</organism>
<dbReference type="Gene3D" id="1.10.10.10">
    <property type="entry name" value="Winged helix-like DNA-binding domain superfamily/Winged helix DNA-binding domain"/>
    <property type="match status" value="1"/>
</dbReference>
<dbReference type="CDD" id="cd06170">
    <property type="entry name" value="LuxR_C_like"/>
    <property type="match status" value="1"/>
</dbReference>
<dbReference type="AlphaFoldDB" id="A0A4U0PZT5"/>
<keyword evidence="3" id="KW-0804">Transcription</keyword>
<dbReference type="PROSITE" id="PS50043">
    <property type="entry name" value="HTH_LUXR_2"/>
    <property type="match status" value="1"/>
</dbReference>
<dbReference type="SMART" id="SM00448">
    <property type="entry name" value="REC"/>
    <property type="match status" value="1"/>
</dbReference>
<dbReference type="PANTHER" id="PTHR44688:SF16">
    <property type="entry name" value="DNA-BINDING TRANSCRIPTIONAL ACTIVATOR DEVR_DOSR"/>
    <property type="match status" value="1"/>
</dbReference>
<proteinExistence type="predicted"/>
<evidence type="ECO:0000256" key="1">
    <source>
        <dbReference type="ARBA" id="ARBA00023015"/>
    </source>
</evidence>
<reference evidence="7 8" key="1">
    <citation type="submission" date="2019-04" db="EMBL/GenBank/DDBJ databases">
        <title>Chitiniphilus eburnea sp. nov., a novel chitinolytic bacterium isolated from aquaculture sludge.</title>
        <authorList>
            <person name="Sheng M."/>
        </authorList>
    </citation>
    <scope>NUCLEOTIDE SEQUENCE [LARGE SCALE GENOMIC DNA]</scope>
    <source>
        <strain evidence="7 8">HX-2-15</strain>
    </source>
</reference>
<evidence type="ECO:0000256" key="3">
    <source>
        <dbReference type="ARBA" id="ARBA00023163"/>
    </source>
</evidence>
<sequence length="200" mass="21399">MAARDEIALIDDDAELLDALSFQLDAAGYHVHSFGSAAEFLVAVSGLSLACIVCDYHMPGLNGMDVLRALAARPVQTPFIMLTAQGSVPLAVSAMREGSVNFLEKGQPASELIAAIAQAIATAVKGKEQVLAHRIRLQTLTPREREVLALVADGLSAKQIAQQLGTSYRTVETHRLNLGKKLDIHSPAQLNELLHLAGER</sequence>
<dbReference type="InterPro" id="IPR011006">
    <property type="entry name" value="CheY-like_superfamily"/>
</dbReference>